<keyword evidence="2" id="KW-0175">Coiled coil</keyword>
<evidence type="ECO:0008006" key="5">
    <source>
        <dbReference type="Google" id="ProtNLM"/>
    </source>
</evidence>
<reference evidence="3" key="1">
    <citation type="submission" date="2020-08" db="EMBL/GenBank/DDBJ databases">
        <title>Plant Genome Project.</title>
        <authorList>
            <person name="Zhang R.-G."/>
        </authorList>
    </citation>
    <scope>NUCLEOTIDE SEQUENCE</scope>
    <source>
        <strain evidence="3">WSP0</strain>
        <tissue evidence="3">Leaf</tissue>
    </source>
</reference>
<dbReference type="Proteomes" id="UP000823749">
    <property type="component" value="Chromosome 4"/>
</dbReference>
<evidence type="ECO:0000256" key="2">
    <source>
        <dbReference type="SAM" id="Coils"/>
    </source>
</evidence>
<keyword evidence="4" id="KW-1185">Reference proteome</keyword>
<feature type="coiled-coil region" evidence="2">
    <location>
        <begin position="152"/>
        <end position="179"/>
    </location>
</feature>
<comment type="similarity">
    <text evidence="1">Belongs to the CDK5RAP3 family.</text>
</comment>
<organism evidence="3 4">
    <name type="scientific">Rhododendron griersonianum</name>
    <dbReference type="NCBI Taxonomy" id="479676"/>
    <lineage>
        <taxon>Eukaryota</taxon>
        <taxon>Viridiplantae</taxon>
        <taxon>Streptophyta</taxon>
        <taxon>Embryophyta</taxon>
        <taxon>Tracheophyta</taxon>
        <taxon>Spermatophyta</taxon>
        <taxon>Magnoliopsida</taxon>
        <taxon>eudicotyledons</taxon>
        <taxon>Gunneridae</taxon>
        <taxon>Pentapetalae</taxon>
        <taxon>asterids</taxon>
        <taxon>Ericales</taxon>
        <taxon>Ericaceae</taxon>
        <taxon>Ericoideae</taxon>
        <taxon>Rhodoreae</taxon>
        <taxon>Rhododendron</taxon>
    </lineage>
</organism>
<evidence type="ECO:0000313" key="4">
    <source>
        <dbReference type="Proteomes" id="UP000823749"/>
    </source>
</evidence>
<dbReference type="InterPro" id="IPR008491">
    <property type="entry name" value="CDK5RAP3"/>
</dbReference>
<dbReference type="PANTHER" id="PTHR14894:SF0">
    <property type="entry name" value="CDK5 REGULATORY SUBUNIT-ASSOCIATED PROTEIN 3"/>
    <property type="match status" value="1"/>
</dbReference>
<evidence type="ECO:0000313" key="3">
    <source>
        <dbReference type="EMBL" id="KAG5552376.1"/>
    </source>
</evidence>
<dbReference type="AlphaFoldDB" id="A0AAV6KIL0"/>
<name>A0AAV6KIL0_9ERIC</name>
<dbReference type="GO" id="GO:0007346">
    <property type="term" value="P:regulation of mitotic cell cycle"/>
    <property type="evidence" value="ECO:0007669"/>
    <property type="project" value="TreeGrafter"/>
</dbReference>
<dbReference type="EMBL" id="JACTNZ010000004">
    <property type="protein sequence ID" value="KAG5552376.1"/>
    <property type="molecule type" value="Genomic_DNA"/>
</dbReference>
<dbReference type="Pfam" id="PF05600">
    <property type="entry name" value="CDK5RAP3"/>
    <property type="match status" value="1"/>
</dbReference>
<evidence type="ECO:0000256" key="1">
    <source>
        <dbReference type="ARBA" id="ARBA00007478"/>
    </source>
</evidence>
<sequence length="601" mass="67540">MPNQDDIRNLPIDIAFARLGEWLVDRKRIPSDWRKQLAAARAKVSAAFSSLPKDIDPYFQTLDPEDWLWSFLYVDAQIYSMNNAAHQSGIGYLEAKQIYDILLKSAPESRNIFGRLSGASGTWESIVRSFEKDHIYLGEAAQTMVQNVNYEIPYQKKQVQRTQQQLSELERKEADIKRNAALSAAKFLEACQELGLQGTNVRLELLETAKTSLPNTFKRILEVLSGDSVSQAIEFYSSFIRDVHSEKDVRTLEILKAVRTVLPNLRNILENPPSLSVSLGSEVLDTMKVEASVDESNNATGDMDVAADIIDWDITVNSSQIDWDIGTVEETDDAGNGLGPYEMVNASEIFPNSSPNEGVESDMTLTNKEEDGLVPDVSVLDISWDIGVEHPQVDLIKDAGLSNTVPEYHTSVPDIATENQGIPQQKSQLLETEYRNKVLDDLFEIKAFLYQRLMELTNDETLSLQHQVQAVAPLVLQQYASDTIQKMLSDVSLAISSLTYRKTRDLIMILNSKRFQDRLVSTLEEKKLHEVKLKEGLKDLAVKRMELQNSLTSLWPKQEAVVAKTRELKRLCESTLSTMFEGRPVNIIGEINALLSSSHTA</sequence>
<comment type="caution">
    <text evidence="3">The sequence shown here is derived from an EMBL/GenBank/DDBJ whole genome shotgun (WGS) entry which is preliminary data.</text>
</comment>
<dbReference type="PANTHER" id="PTHR14894">
    <property type="entry name" value="CDK5 REGULATORY SUBUNIT-ASSOCIATED PROTEIN 3"/>
    <property type="match status" value="1"/>
</dbReference>
<proteinExistence type="inferred from homology"/>
<gene>
    <name evidence="3" type="ORF">RHGRI_010449</name>
</gene>
<dbReference type="GO" id="GO:0012505">
    <property type="term" value="C:endomembrane system"/>
    <property type="evidence" value="ECO:0007669"/>
    <property type="project" value="TreeGrafter"/>
</dbReference>
<protein>
    <recommendedName>
        <fullName evidence="5">CDK5RAP3-like protein</fullName>
    </recommendedName>
</protein>
<accession>A0AAV6KIL0</accession>